<gene>
    <name evidence="2" type="ORF">ACFQ39_06275</name>
</gene>
<dbReference type="Proteomes" id="UP001597201">
    <property type="component" value="Unassembled WGS sequence"/>
</dbReference>
<sequence>MSKTRIYFFGISFLLTFFFYACKTRQPEVAKSQAPEPPNIAFLNYKLTVMTACFESYKKHKIRKVLLRQFCACARSALALAIT</sequence>
<feature type="transmembrane region" description="Helical" evidence="1">
    <location>
        <begin position="6"/>
        <end position="22"/>
    </location>
</feature>
<evidence type="ECO:0000313" key="3">
    <source>
        <dbReference type="Proteomes" id="UP001597201"/>
    </source>
</evidence>
<name>A0ABW3Y2H8_9FLAO</name>
<proteinExistence type="predicted"/>
<evidence type="ECO:0000256" key="1">
    <source>
        <dbReference type="SAM" id="Phobius"/>
    </source>
</evidence>
<keyword evidence="3" id="KW-1185">Reference proteome</keyword>
<accession>A0ABW3Y2H8</accession>
<keyword evidence="1" id="KW-1133">Transmembrane helix</keyword>
<evidence type="ECO:0000313" key="2">
    <source>
        <dbReference type="EMBL" id="MFD1315217.1"/>
    </source>
</evidence>
<keyword evidence="1" id="KW-0472">Membrane</keyword>
<dbReference type="RefSeq" id="WP_377177149.1">
    <property type="nucleotide sequence ID" value="NZ_JBHTMY010000002.1"/>
</dbReference>
<evidence type="ECO:0008006" key="4">
    <source>
        <dbReference type="Google" id="ProtNLM"/>
    </source>
</evidence>
<comment type="caution">
    <text evidence="2">The sequence shown here is derived from an EMBL/GenBank/DDBJ whole genome shotgun (WGS) entry which is preliminary data.</text>
</comment>
<reference evidence="3" key="1">
    <citation type="journal article" date="2019" name="Int. J. Syst. Evol. Microbiol.">
        <title>The Global Catalogue of Microorganisms (GCM) 10K type strain sequencing project: providing services to taxonomists for standard genome sequencing and annotation.</title>
        <authorList>
            <consortium name="The Broad Institute Genomics Platform"/>
            <consortium name="The Broad Institute Genome Sequencing Center for Infectious Disease"/>
            <person name="Wu L."/>
            <person name="Ma J."/>
        </authorList>
    </citation>
    <scope>NUCLEOTIDE SEQUENCE [LARGE SCALE GENOMIC DNA]</scope>
    <source>
        <strain evidence="3">CCUG 61485</strain>
    </source>
</reference>
<organism evidence="2 3">
    <name type="scientific">Namhaeicola litoreus</name>
    <dbReference type="NCBI Taxonomy" id="1052145"/>
    <lineage>
        <taxon>Bacteria</taxon>
        <taxon>Pseudomonadati</taxon>
        <taxon>Bacteroidota</taxon>
        <taxon>Flavobacteriia</taxon>
        <taxon>Flavobacteriales</taxon>
        <taxon>Flavobacteriaceae</taxon>
        <taxon>Namhaeicola</taxon>
    </lineage>
</organism>
<keyword evidence="1" id="KW-0812">Transmembrane</keyword>
<dbReference type="PROSITE" id="PS51257">
    <property type="entry name" value="PROKAR_LIPOPROTEIN"/>
    <property type="match status" value="1"/>
</dbReference>
<dbReference type="EMBL" id="JBHTMY010000002">
    <property type="protein sequence ID" value="MFD1315217.1"/>
    <property type="molecule type" value="Genomic_DNA"/>
</dbReference>
<protein>
    <recommendedName>
        <fullName evidence="4">Lipoprotein</fullName>
    </recommendedName>
</protein>